<comment type="function">
    <text evidence="5">May play a role in the regulation of cytokinesis. May play a role in signaling by stimulating protein glycosylation. Induces neuritogenesis by activating the Ras-MAP kinase pathway and is necessary for the survival of cerebellar neurons. Does not appear to play a major role in ciliogenesis.</text>
</comment>
<comment type="similarity">
    <text evidence="1">Belongs to the ataxin-10 family.</text>
</comment>
<organism evidence="7">
    <name type="scientific">Darwinula stevensoni</name>
    <dbReference type="NCBI Taxonomy" id="69355"/>
    <lineage>
        <taxon>Eukaryota</taxon>
        <taxon>Metazoa</taxon>
        <taxon>Ecdysozoa</taxon>
        <taxon>Arthropoda</taxon>
        <taxon>Crustacea</taxon>
        <taxon>Oligostraca</taxon>
        <taxon>Ostracoda</taxon>
        <taxon>Podocopa</taxon>
        <taxon>Podocopida</taxon>
        <taxon>Darwinulocopina</taxon>
        <taxon>Darwinuloidea</taxon>
        <taxon>Darwinulidae</taxon>
        <taxon>Darwinula</taxon>
    </lineage>
</organism>
<evidence type="ECO:0000256" key="3">
    <source>
        <dbReference type="ARBA" id="ARBA00022618"/>
    </source>
</evidence>
<dbReference type="Gene3D" id="1.25.10.10">
    <property type="entry name" value="Leucine-rich Repeat Variant"/>
    <property type="match status" value="1"/>
</dbReference>
<dbReference type="PANTHER" id="PTHR13255">
    <property type="entry name" value="ATAXIN-10"/>
    <property type="match status" value="1"/>
</dbReference>
<dbReference type="PANTHER" id="PTHR13255:SF0">
    <property type="entry name" value="ATAXIN-10"/>
    <property type="match status" value="1"/>
</dbReference>
<proteinExistence type="inferred from homology"/>
<evidence type="ECO:0000313" key="8">
    <source>
        <dbReference type="Proteomes" id="UP000677054"/>
    </source>
</evidence>
<dbReference type="EMBL" id="CAJPEV010000179">
    <property type="protein sequence ID" value="CAG0881893.1"/>
    <property type="molecule type" value="Genomic_DNA"/>
</dbReference>
<dbReference type="Pfam" id="PF09759">
    <property type="entry name" value="Atx10homo_assoc"/>
    <property type="match status" value="1"/>
</dbReference>
<evidence type="ECO:0000259" key="6">
    <source>
        <dbReference type="Pfam" id="PF09759"/>
    </source>
</evidence>
<dbReference type="EMBL" id="LR899696">
    <property type="protein sequence ID" value="CAD7241804.1"/>
    <property type="molecule type" value="Genomic_DNA"/>
</dbReference>
<dbReference type="GO" id="GO:0051301">
    <property type="term" value="P:cell division"/>
    <property type="evidence" value="ECO:0007669"/>
    <property type="project" value="UniProtKB-KW"/>
</dbReference>
<dbReference type="InterPro" id="IPR019156">
    <property type="entry name" value="Ataxin-10_domain"/>
</dbReference>
<name>A0A7R9A0S9_9CRUS</name>
<gene>
    <name evidence="7" type="ORF">DSTB1V02_LOCUS1783</name>
</gene>
<evidence type="ECO:0000256" key="2">
    <source>
        <dbReference type="ARBA" id="ARBA00018804"/>
    </source>
</evidence>
<dbReference type="Proteomes" id="UP000677054">
    <property type="component" value="Unassembled WGS sequence"/>
</dbReference>
<feature type="domain" description="Ataxin-10" evidence="6">
    <location>
        <begin position="229"/>
        <end position="301"/>
    </location>
</feature>
<evidence type="ECO:0000256" key="4">
    <source>
        <dbReference type="ARBA" id="ARBA00023306"/>
    </source>
</evidence>
<dbReference type="AlphaFoldDB" id="A0A7R9A0S9"/>
<keyword evidence="4" id="KW-0131">Cell cycle</keyword>
<protein>
    <recommendedName>
        <fullName evidence="2">Ataxin-10</fullName>
    </recommendedName>
</protein>
<dbReference type="InterPro" id="IPR051374">
    <property type="entry name" value="Ataxin-10/CTR86_families"/>
</dbReference>
<keyword evidence="3" id="KW-0132">Cell division</keyword>
<keyword evidence="8" id="KW-1185">Reference proteome</keyword>
<dbReference type="InterPro" id="IPR011989">
    <property type="entry name" value="ARM-like"/>
</dbReference>
<reference evidence="7" key="1">
    <citation type="submission" date="2020-11" db="EMBL/GenBank/DDBJ databases">
        <authorList>
            <person name="Tran Van P."/>
        </authorList>
    </citation>
    <scope>NUCLEOTIDE SEQUENCE</scope>
</reference>
<evidence type="ECO:0000256" key="1">
    <source>
        <dbReference type="ARBA" id="ARBA00008384"/>
    </source>
</evidence>
<sequence length="320" mass="35580">MDSTVAVIQVDYVMLKWSVLSSSLEKAADLIQQKIPMYNSMKEILCQMRDGIPSVKVQSPAHNILQACVPSLSQIIHHLVDQSETSDKILIMRALHVLGNLCALSSDVHEAVYNALEDLFLDLMKFNDGKIFEGCAMLINTLCRRSSLILDCILARPDFPDILTQEILRIEKGDEGSHMQADPGLLIKATCILKSIHEAGKEGHRFFAPVLSSSDSCQDSLSSPTIHLKSFLIQLIGNLVHQHKKNQDLVREGEGIPVLLECCNLDHRNPYITQWSVLALRNLCEGNADNQRIINDLSYLGPAPDSLSIHDGILRIPKNT</sequence>
<accession>A0A7R9A0S9</accession>
<evidence type="ECO:0000313" key="7">
    <source>
        <dbReference type="EMBL" id="CAD7241804.1"/>
    </source>
</evidence>
<dbReference type="OrthoDB" id="6382583at2759"/>
<dbReference type="SUPFAM" id="SSF48371">
    <property type="entry name" value="ARM repeat"/>
    <property type="match status" value="1"/>
</dbReference>
<dbReference type="GO" id="GO:0005829">
    <property type="term" value="C:cytosol"/>
    <property type="evidence" value="ECO:0007669"/>
    <property type="project" value="TreeGrafter"/>
</dbReference>
<evidence type="ECO:0000256" key="5">
    <source>
        <dbReference type="ARBA" id="ARBA00045173"/>
    </source>
</evidence>
<dbReference type="InterPro" id="IPR016024">
    <property type="entry name" value="ARM-type_fold"/>
</dbReference>